<dbReference type="RefSeq" id="WP_381535671.1">
    <property type="nucleotide sequence ID" value="NZ_JBHUGI010000005.1"/>
</dbReference>
<dbReference type="EMBL" id="JBHUGI010000005">
    <property type="protein sequence ID" value="MFD1927012.1"/>
    <property type="molecule type" value="Genomic_DNA"/>
</dbReference>
<dbReference type="InterPro" id="IPR013766">
    <property type="entry name" value="Thioredoxin_domain"/>
</dbReference>
<dbReference type="PROSITE" id="PS51352">
    <property type="entry name" value="THIOREDOXIN_2"/>
    <property type="match status" value="1"/>
</dbReference>
<dbReference type="Pfam" id="PF00085">
    <property type="entry name" value="Thioredoxin"/>
    <property type="match status" value="1"/>
</dbReference>
<name>A0ABW4SDY0_9BACL</name>
<proteinExistence type="predicted"/>
<dbReference type="SUPFAM" id="SSF52833">
    <property type="entry name" value="Thioredoxin-like"/>
    <property type="match status" value="1"/>
</dbReference>
<evidence type="ECO:0000313" key="2">
    <source>
        <dbReference type="EMBL" id="MFD1927012.1"/>
    </source>
</evidence>
<dbReference type="CDD" id="cd02947">
    <property type="entry name" value="TRX_family"/>
    <property type="match status" value="1"/>
</dbReference>
<dbReference type="InterPro" id="IPR036249">
    <property type="entry name" value="Thioredoxin-like_sf"/>
</dbReference>
<comment type="caution">
    <text evidence="2">The sequence shown here is derived from an EMBL/GenBank/DDBJ whole genome shotgun (WGS) entry which is preliminary data.</text>
</comment>
<dbReference type="Proteomes" id="UP001597218">
    <property type="component" value="Unassembled WGS sequence"/>
</dbReference>
<dbReference type="Gene3D" id="3.40.30.10">
    <property type="entry name" value="Glutaredoxin"/>
    <property type="match status" value="1"/>
</dbReference>
<feature type="domain" description="Thioredoxin" evidence="1">
    <location>
        <begin position="36"/>
        <end position="158"/>
    </location>
</feature>
<organism evidence="2 3">
    <name type="scientific">Sporosarcina siberiensis</name>
    <dbReference type="NCBI Taxonomy" id="1365606"/>
    <lineage>
        <taxon>Bacteria</taxon>
        <taxon>Bacillati</taxon>
        <taxon>Bacillota</taxon>
        <taxon>Bacilli</taxon>
        <taxon>Bacillales</taxon>
        <taxon>Caryophanaceae</taxon>
        <taxon>Sporosarcina</taxon>
    </lineage>
</organism>
<sequence>MKKLLAIGGVIVIVFALIVVLSNKSNETKLKDNPYETDNLKTSTINLIGDENYNSIVLPKDLEKKIKSGEDVTAYFFSPECPHCIATTPVLMPVAKDMGIEINQFNLLEFGADAGPYGIEGTPTIVHYKDGKEVDRLYGGAPQGMDPEAYIRDFFEKY</sequence>
<reference evidence="3" key="1">
    <citation type="journal article" date="2019" name="Int. J. Syst. Evol. Microbiol.">
        <title>The Global Catalogue of Microorganisms (GCM) 10K type strain sequencing project: providing services to taxonomists for standard genome sequencing and annotation.</title>
        <authorList>
            <consortium name="The Broad Institute Genomics Platform"/>
            <consortium name="The Broad Institute Genome Sequencing Center for Infectious Disease"/>
            <person name="Wu L."/>
            <person name="Ma J."/>
        </authorList>
    </citation>
    <scope>NUCLEOTIDE SEQUENCE [LARGE SCALE GENOMIC DNA]</scope>
    <source>
        <strain evidence="3">CGMCC 4.7177</strain>
    </source>
</reference>
<evidence type="ECO:0000259" key="1">
    <source>
        <dbReference type="PROSITE" id="PS51352"/>
    </source>
</evidence>
<keyword evidence="3" id="KW-1185">Reference proteome</keyword>
<gene>
    <name evidence="2" type="ORF">ACFSFY_02835</name>
</gene>
<evidence type="ECO:0000313" key="3">
    <source>
        <dbReference type="Proteomes" id="UP001597218"/>
    </source>
</evidence>
<protein>
    <submittedName>
        <fullName evidence="2">Thioredoxin family protein</fullName>
    </submittedName>
</protein>
<accession>A0ABW4SDY0</accession>